<dbReference type="InterPro" id="IPR045244">
    <property type="entry name" value="PGM"/>
</dbReference>
<evidence type="ECO:0000259" key="5">
    <source>
        <dbReference type="Pfam" id="PF02878"/>
    </source>
</evidence>
<protein>
    <recommendedName>
        <fullName evidence="5">Alpha-D-phosphohexomutase alpha/beta/alpha domain-containing protein</fullName>
    </recommendedName>
</protein>
<evidence type="ECO:0000313" key="6">
    <source>
        <dbReference type="EMBL" id="VDN49519.1"/>
    </source>
</evidence>
<evidence type="ECO:0000313" key="7">
    <source>
        <dbReference type="Proteomes" id="UP000281553"/>
    </source>
</evidence>
<keyword evidence="4" id="KW-0413">Isomerase</keyword>
<evidence type="ECO:0000256" key="1">
    <source>
        <dbReference type="ARBA" id="ARBA00010231"/>
    </source>
</evidence>
<accession>A0A3P7SCQ9</accession>
<dbReference type="Proteomes" id="UP000281553">
    <property type="component" value="Unassembled WGS sequence"/>
</dbReference>
<dbReference type="GO" id="GO:0046872">
    <property type="term" value="F:metal ion binding"/>
    <property type="evidence" value="ECO:0007669"/>
    <property type="project" value="UniProtKB-KW"/>
</dbReference>
<dbReference type="OrthoDB" id="2291at2759"/>
<keyword evidence="2" id="KW-0479">Metal-binding</keyword>
<feature type="domain" description="Alpha-D-phosphohexomutase alpha/beta/alpha" evidence="5">
    <location>
        <begin position="18"/>
        <end position="91"/>
    </location>
</feature>
<dbReference type="SUPFAM" id="SSF53738">
    <property type="entry name" value="Phosphoglucomutase, first 3 domains"/>
    <property type="match status" value="1"/>
</dbReference>
<comment type="similarity">
    <text evidence="1">Belongs to the phosphohexose mutase family.</text>
</comment>
<dbReference type="EMBL" id="UYRU01121888">
    <property type="protein sequence ID" value="VDN49519.1"/>
    <property type="molecule type" value="Genomic_DNA"/>
</dbReference>
<dbReference type="GO" id="GO:0005975">
    <property type="term" value="P:carbohydrate metabolic process"/>
    <property type="evidence" value="ECO:0007669"/>
    <property type="project" value="InterPro"/>
</dbReference>
<dbReference type="AlphaFoldDB" id="A0A3P7SCQ9"/>
<dbReference type="InterPro" id="IPR005844">
    <property type="entry name" value="A-D-PHexomutase_a/b/a-I"/>
</dbReference>
<dbReference type="PANTHER" id="PTHR22573">
    <property type="entry name" value="PHOSPHOHEXOMUTASE FAMILY MEMBER"/>
    <property type="match status" value="1"/>
</dbReference>
<evidence type="ECO:0000256" key="4">
    <source>
        <dbReference type="ARBA" id="ARBA00023235"/>
    </source>
</evidence>
<sequence length="108" mass="11777">MPEVFNIIKRQTTAFEGQKPGTSGLRKPVSTFQQPNYTENFVQAILTVAMKDAKPGEPFVLIVGGDGRFFLRQCLLDVIVPLCAANGVSFFSLPQGIFLLKSVPSTLS</sequence>
<evidence type="ECO:0000256" key="3">
    <source>
        <dbReference type="ARBA" id="ARBA00022842"/>
    </source>
</evidence>
<organism evidence="6 7">
    <name type="scientific">Dibothriocephalus latus</name>
    <name type="common">Fish tapeworm</name>
    <name type="synonym">Diphyllobothrium latum</name>
    <dbReference type="NCBI Taxonomy" id="60516"/>
    <lineage>
        <taxon>Eukaryota</taxon>
        <taxon>Metazoa</taxon>
        <taxon>Spiralia</taxon>
        <taxon>Lophotrochozoa</taxon>
        <taxon>Platyhelminthes</taxon>
        <taxon>Cestoda</taxon>
        <taxon>Eucestoda</taxon>
        <taxon>Diphyllobothriidea</taxon>
        <taxon>Diphyllobothriidae</taxon>
        <taxon>Dibothriocephalus</taxon>
    </lineage>
</organism>
<gene>
    <name evidence="6" type="ORF">DILT_LOCUS19802</name>
</gene>
<dbReference type="Pfam" id="PF02878">
    <property type="entry name" value="PGM_PMM_I"/>
    <property type="match status" value="1"/>
</dbReference>
<dbReference type="InterPro" id="IPR016055">
    <property type="entry name" value="A-D-PHexomutase_a/b/a-I/II/III"/>
</dbReference>
<proteinExistence type="inferred from homology"/>
<keyword evidence="3" id="KW-0460">Magnesium</keyword>
<dbReference type="GO" id="GO:0005829">
    <property type="term" value="C:cytosol"/>
    <property type="evidence" value="ECO:0007669"/>
    <property type="project" value="TreeGrafter"/>
</dbReference>
<reference evidence="6 7" key="1">
    <citation type="submission" date="2018-11" db="EMBL/GenBank/DDBJ databases">
        <authorList>
            <consortium name="Pathogen Informatics"/>
        </authorList>
    </citation>
    <scope>NUCLEOTIDE SEQUENCE [LARGE SCALE GENOMIC DNA]</scope>
</reference>
<dbReference type="PANTHER" id="PTHR22573:SF2">
    <property type="entry name" value="PHOSPHOGLUCOMUTASE"/>
    <property type="match status" value="1"/>
</dbReference>
<name>A0A3P7SCQ9_DIBLA</name>
<keyword evidence="7" id="KW-1185">Reference proteome</keyword>
<dbReference type="GO" id="GO:0004614">
    <property type="term" value="F:phosphoglucomutase activity"/>
    <property type="evidence" value="ECO:0007669"/>
    <property type="project" value="InterPro"/>
</dbReference>
<evidence type="ECO:0000256" key="2">
    <source>
        <dbReference type="ARBA" id="ARBA00022723"/>
    </source>
</evidence>
<dbReference type="Gene3D" id="3.40.120.10">
    <property type="entry name" value="Alpha-D-Glucose-1,6-Bisphosphate, subunit A, domain 3"/>
    <property type="match status" value="1"/>
</dbReference>